<comment type="caution">
    <text evidence="3">The sequence shown here is derived from an EMBL/GenBank/DDBJ whole genome shotgun (WGS) entry which is preliminary data.</text>
</comment>
<evidence type="ECO:0000256" key="2">
    <source>
        <dbReference type="SAM" id="SignalP"/>
    </source>
</evidence>
<reference evidence="3" key="1">
    <citation type="submission" date="2022-07" db="EMBL/GenBank/DDBJ databases">
        <title>Chromosome-level genome of Muraenolepis orangiensis.</title>
        <authorList>
            <person name="Kim J."/>
        </authorList>
    </citation>
    <scope>NUCLEOTIDE SEQUENCE</scope>
    <source>
        <strain evidence="3">KU_S4_2022</strain>
        <tissue evidence="3">Muscle</tissue>
    </source>
</reference>
<dbReference type="OrthoDB" id="8877610at2759"/>
<feature type="signal peptide" evidence="2">
    <location>
        <begin position="1"/>
        <end position="21"/>
    </location>
</feature>
<dbReference type="AlphaFoldDB" id="A0A9Q0DXF9"/>
<name>A0A9Q0DXF9_9TELE</name>
<keyword evidence="4" id="KW-1185">Reference proteome</keyword>
<accession>A0A9Q0DXF9</accession>
<evidence type="ECO:0000313" key="3">
    <source>
        <dbReference type="EMBL" id="KAJ3594287.1"/>
    </source>
</evidence>
<keyword evidence="2" id="KW-0732">Signal</keyword>
<organism evidence="3 4">
    <name type="scientific">Muraenolepis orangiensis</name>
    <name type="common">Patagonian moray cod</name>
    <dbReference type="NCBI Taxonomy" id="630683"/>
    <lineage>
        <taxon>Eukaryota</taxon>
        <taxon>Metazoa</taxon>
        <taxon>Chordata</taxon>
        <taxon>Craniata</taxon>
        <taxon>Vertebrata</taxon>
        <taxon>Euteleostomi</taxon>
        <taxon>Actinopterygii</taxon>
        <taxon>Neopterygii</taxon>
        <taxon>Teleostei</taxon>
        <taxon>Neoteleostei</taxon>
        <taxon>Acanthomorphata</taxon>
        <taxon>Zeiogadaria</taxon>
        <taxon>Gadariae</taxon>
        <taxon>Gadiformes</taxon>
        <taxon>Muraenolepidoidei</taxon>
        <taxon>Muraenolepididae</taxon>
        <taxon>Muraenolepis</taxon>
    </lineage>
</organism>
<evidence type="ECO:0000313" key="4">
    <source>
        <dbReference type="Proteomes" id="UP001148018"/>
    </source>
</evidence>
<dbReference type="EMBL" id="JANIIK010000112">
    <property type="protein sequence ID" value="KAJ3594287.1"/>
    <property type="molecule type" value="Genomic_DNA"/>
</dbReference>
<dbReference type="Proteomes" id="UP001148018">
    <property type="component" value="Unassembled WGS sequence"/>
</dbReference>
<feature type="region of interest" description="Disordered" evidence="1">
    <location>
        <begin position="235"/>
        <end position="269"/>
    </location>
</feature>
<feature type="region of interest" description="Disordered" evidence="1">
    <location>
        <begin position="412"/>
        <end position="477"/>
    </location>
</feature>
<protein>
    <submittedName>
        <fullName evidence="3">Uncharacterized protein</fullName>
    </submittedName>
</protein>
<feature type="compositionally biased region" description="Basic and acidic residues" evidence="1">
    <location>
        <begin position="421"/>
        <end position="434"/>
    </location>
</feature>
<sequence>MASVWFTWVFLQALLLLDIHCNPVKNAPTYKGGSTAGGSTAGGSFKAPGLSPAKEVDYGYSSTGPGDKAGIAVGIPSPAGYSNRSPAKDISWAISPDLFSWGDDSTDYRRRSSSSADVSPAYASANPAYAPAPAPEFIPGELQRIESTMEDGGYESETQEMGLPPLPPYRDAGVNTGPQAFMPRGSFGYFYPYDWMLLTGQYPPGTYTHSSSSQERGRDDWQENHYLRYEYPSSPVQEEQQQYFPSAADQSSQMPGDQEEEVDYGYSSTGPGDKAGIAVGIPSPAGYSNRSPAKDISWAISPDLFSWGDDSTDYRRQSSSSADVSPAYASANPAYAPAPAPEFIPGELQRIESTMEDGGYESETQEMGLPPLPPYRDAGVNTGPQAFMPRGSFGYFYPYDWMLLTGQYPPGTYTHSSSSQERGRDDWQENHYLRYEYPSSPVQEEQQQYFPSAADQSSQMPGDQEEVGWDTGKGTSY</sequence>
<feature type="compositionally biased region" description="Polar residues" evidence="1">
    <location>
        <begin position="440"/>
        <end position="461"/>
    </location>
</feature>
<feature type="compositionally biased region" description="Polar residues" evidence="1">
    <location>
        <begin position="235"/>
        <end position="255"/>
    </location>
</feature>
<gene>
    <name evidence="3" type="ORF">NHX12_006618</name>
</gene>
<evidence type="ECO:0000256" key="1">
    <source>
        <dbReference type="SAM" id="MobiDB-lite"/>
    </source>
</evidence>
<proteinExistence type="predicted"/>
<feature type="chain" id="PRO_5040340480" evidence="2">
    <location>
        <begin position="22"/>
        <end position="477"/>
    </location>
</feature>